<dbReference type="HOGENOM" id="CLU_012833_2_0_11"/>
<comment type="caution">
    <text evidence="7">The sequence shown here is derived from an EMBL/GenBank/DDBJ whole genome shotgun (WGS) entry which is preliminary data.</text>
</comment>
<protein>
    <recommendedName>
        <fullName evidence="6">HD domain-containing protein</fullName>
    </recommendedName>
</protein>
<dbReference type="GO" id="GO:0008773">
    <property type="term" value="F:[protein-PII] uridylyltransferase activity"/>
    <property type="evidence" value="ECO:0007669"/>
    <property type="project" value="InterPro"/>
</dbReference>
<keyword evidence="2" id="KW-0548">Nucleotidyltransferase</keyword>
<keyword evidence="4" id="KW-0460">Magnesium</keyword>
<dbReference type="InterPro" id="IPR043519">
    <property type="entry name" value="NT_sf"/>
</dbReference>
<dbReference type="Pfam" id="PF03445">
    <property type="entry name" value="DUF294"/>
    <property type="match status" value="1"/>
</dbReference>
<dbReference type="InterPro" id="IPR005105">
    <property type="entry name" value="GlnD_Uridyltrans_N"/>
</dbReference>
<organism evidence="7 8">
    <name type="scientific">Corynebacterium matruchotii ATCC 33806</name>
    <dbReference type="NCBI Taxonomy" id="566549"/>
    <lineage>
        <taxon>Bacteria</taxon>
        <taxon>Bacillati</taxon>
        <taxon>Actinomycetota</taxon>
        <taxon>Actinomycetes</taxon>
        <taxon>Mycobacteriales</taxon>
        <taxon>Corynebacteriaceae</taxon>
        <taxon>Corynebacterium</taxon>
    </lineage>
</organism>
<evidence type="ECO:0000256" key="5">
    <source>
        <dbReference type="ARBA" id="ARBA00023268"/>
    </source>
</evidence>
<dbReference type="InterPro" id="IPR003607">
    <property type="entry name" value="HD/PDEase_dom"/>
</dbReference>
<keyword evidence="5" id="KW-0511">Multifunctional enzyme</keyword>
<keyword evidence="3" id="KW-0378">Hydrolase</keyword>
<proteinExistence type="predicted"/>
<evidence type="ECO:0000256" key="2">
    <source>
        <dbReference type="ARBA" id="ARBA00022695"/>
    </source>
</evidence>
<evidence type="ECO:0000256" key="4">
    <source>
        <dbReference type="ARBA" id="ARBA00022842"/>
    </source>
</evidence>
<accession>C0E4X5</accession>
<dbReference type="GO" id="GO:0016787">
    <property type="term" value="F:hydrolase activity"/>
    <property type="evidence" value="ECO:0007669"/>
    <property type="project" value="UniProtKB-KW"/>
</dbReference>
<evidence type="ECO:0000313" key="7">
    <source>
        <dbReference type="EMBL" id="EEG26424.1"/>
    </source>
</evidence>
<gene>
    <name evidence="7" type="ORF">CORMATOL_02050</name>
</gene>
<dbReference type="InterPro" id="IPR006674">
    <property type="entry name" value="HD_domain"/>
</dbReference>
<reference evidence="7 8" key="1">
    <citation type="submission" date="2009-01" db="EMBL/GenBank/DDBJ databases">
        <authorList>
            <person name="Fulton L."/>
            <person name="Clifton S."/>
            <person name="Chinwalla A.T."/>
            <person name="Mitreva M."/>
            <person name="Sodergren E."/>
            <person name="Weinstock G."/>
            <person name="Clifton S."/>
            <person name="Dooling D.J."/>
            <person name="Fulton B."/>
            <person name="Minx P."/>
            <person name="Pepin K.H."/>
            <person name="Johnson M."/>
            <person name="Bhonagiri V."/>
            <person name="Nash W.E."/>
            <person name="Mardis E.R."/>
            <person name="Wilson R.K."/>
        </authorList>
    </citation>
    <scope>NUCLEOTIDE SEQUENCE [LARGE SCALE GENOMIC DNA]</scope>
    <source>
        <strain evidence="7 8">ATCC 33806</strain>
    </source>
</reference>
<keyword evidence="1" id="KW-0808">Transferase</keyword>
<name>C0E4X5_9CORY</name>
<dbReference type="SUPFAM" id="SSF109604">
    <property type="entry name" value="HD-domain/PDEase-like"/>
    <property type="match status" value="1"/>
</dbReference>
<dbReference type="InterPro" id="IPR010043">
    <property type="entry name" value="UTase/UR"/>
</dbReference>
<evidence type="ECO:0000259" key="6">
    <source>
        <dbReference type="PROSITE" id="PS51831"/>
    </source>
</evidence>
<dbReference type="AlphaFoldDB" id="C0E4X5"/>
<dbReference type="Pfam" id="PF01966">
    <property type="entry name" value="HD"/>
    <property type="match status" value="1"/>
</dbReference>
<sequence length="713" mass="78064">MPQPAADIRRTAFRRATELVAALHLPPGTALAATGSYARRELTAHSDLDLLLICPPGQALDSAVKHQVENLWYPIWDAKIRLDYAVRTPEECANIIADNAVAGLSLLDLTHVAGNPSLTEHARKLVLRTWRIALSRNFDNIIDIAIARWRRSGPVVSMTHPDLKHGRGGLRDHELLTALAFGNLCDAPDLTDQRTLLLDTRTMLHQHARRPRDVLDPEFAADIAIDLGFRDRYALSRAIAEAARAIDDALTSGLTTARNLLRPTTPTSRKPERRRPLDIDVVDAGGSVSLSRNPNLTDPALLLRVAAASARTGLPIHPATWSRLATLPPMPDRWPAAAASDFLALLSSPHHTARVITELDNHGLWSPLVPAWDNIRGLIPREPIHTQTIDQHCLQVTQNCAAHHVAAARPDLLYLAALFHDIGKGQGVPHAELGATRVAAMAATLRLNHHDASVVTTLVRHHTLIPNLVAHRDVESDDAVTELLDAVGYDLLTVELMRVLVQADALATGTWTPILQAGTAILCDRARARLTGSQPRPPRLDFPRDFTSRAGLPLDLIPGPEANNATVRWVGHYLRESIRVLALMAAKGWNINSAEFVVEPDHTRARFTVYNTLGTGFDQAEFAQAYKSGVYSALPDTTPTIAATTATFWFGNILEIRTTDRQAALGTLMEVLPELHWLTMSNPGATMIVQCSLRPGFDRAAVERDVTRVLTTS</sequence>
<evidence type="ECO:0000256" key="1">
    <source>
        <dbReference type="ARBA" id="ARBA00022679"/>
    </source>
</evidence>
<dbReference type="PANTHER" id="PTHR47320:SF1">
    <property type="entry name" value="BIFUNCTIONAL URIDYLYLTRANSFERASE_URIDYLYL-REMOVING ENZYME"/>
    <property type="match status" value="1"/>
</dbReference>
<feature type="domain" description="HD" evidence="6">
    <location>
        <begin position="389"/>
        <end position="490"/>
    </location>
</feature>
<dbReference type="PANTHER" id="PTHR47320">
    <property type="entry name" value="BIFUNCTIONAL URIDYLYLTRANSFERASE/URIDYLYL-REMOVING ENZYME"/>
    <property type="match status" value="1"/>
</dbReference>
<dbReference type="SMART" id="SM00471">
    <property type="entry name" value="HDc"/>
    <property type="match status" value="1"/>
</dbReference>
<evidence type="ECO:0000256" key="3">
    <source>
        <dbReference type="ARBA" id="ARBA00022801"/>
    </source>
</evidence>
<evidence type="ECO:0000313" key="8">
    <source>
        <dbReference type="Proteomes" id="UP000006247"/>
    </source>
</evidence>
<dbReference type="Gene3D" id="1.10.3090.10">
    <property type="entry name" value="cca-adding enzyme, domain 2"/>
    <property type="match status" value="1"/>
</dbReference>
<dbReference type="RefSeq" id="WP_005521932.1">
    <property type="nucleotide sequence ID" value="NZ_EQ973329.1"/>
</dbReference>
<dbReference type="EMBL" id="ACEB01000029">
    <property type="protein sequence ID" value="EEG26424.1"/>
    <property type="molecule type" value="Genomic_DNA"/>
</dbReference>
<dbReference type="NCBIfam" id="NF001265">
    <property type="entry name" value="PRK00227.1"/>
    <property type="match status" value="1"/>
</dbReference>
<dbReference type="PROSITE" id="PS51831">
    <property type="entry name" value="HD"/>
    <property type="match status" value="1"/>
</dbReference>
<dbReference type="SUPFAM" id="SSF81301">
    <property type="entry name" value="Nucleotidyltransferase"/>
    <property type="match status" value="1"/>
</dbReference>
<dbReference type="Proteomes" id="UP000006247">
    <property type="component" value="Unassembled WGS sequence"/>
</dbReference>